<feature type="domain" description="Hydantoinase B/oxoprolinase" evidence="3">
    <location>
        <begin position="781"/>
        <end position="1314"/>
    </location>
</feature>
<feature type="domain" description="Acetophenone carboxylase-like C-terminal" evidence="5">
    <location>
        <begin position="584"/>
        <end position="748"/>
    </location>
</feature>
<evidence type="ECO:0000259" key="3">
    <source>
        <dbReference type="Pfam" id="PF02538"/>
    </source>
</evidence>
<dbReference type="Proteomes" id="UP001472866">
    <property type="component" value="Chromosome 01"/>
</dbReference>
<dbReference type="InterPro" id="IPR002821">
    <property type="entry name" value="Hydantoinase_A"/>
</dbReference>
<evidence type="ECO:0000259" key="5">
    <source>
        <dbReference type="Pfam" id="PF19278"/>
    </source>
</evidence>
<dbReference type="EMBL" id="CP151501">
    <property type="protein sequence ID" value="WZN59225.1"/>
    <property type="molecule type" value="Genomic_DNA"/>
</dbReference>
<dbReference type="SUPFAM" id="SSF53067">
    <property type="entry name" value="Actin-like ATPase domain"/>
    <property type="match status" value="1"/>
</dbReference>
<dbReference type="InterPro" id="IPR049517">
    <property type="entry name" value="ACX-like_C"/>
</dbReference>
<dbReference type="Pfam" id="PF19278">
    <property type="entry name" value="Hydant_A_C"/>
    <property type="match status" value="1"/>
</dbReference>
<comment type="similarity">
    <text evidence="1">Belongs to the oxoprolinase family.</text>
</comment>
<name>A0AAX4P081_9CHLO</name>
<organism evidence="6 7">
    <name type="scientific">Chloropicon roscoffensis</name>
    <dbReference type="NCBI Taxonomy" id="1461544"/>
    <lineage>
        <taxon>Eukaryota</taxon>
        <taxon>Viridiplantae</taxon>
        <taxon>Chlorophyta</taxon>
        <taxon>Chloropicophyceae</taxon>
        <taxon>Chloropicales</taxon>
        <taxon>Chloropicaceae</taxon>
        <taxon>Chloropicon</taxon>
    </lineage>
</organism>
<accession>A0AAX4P081</accession>
<proteinExistence type="inferred from homology"/>
<feature type="domain" description="Hydantoinase/oxoprolinase N-terminal" evidence="4">
    <location>
        <begin position="81"/>
        <end position="262"/>
    </location>
</feature>
<protein>
    <submittedName>
        <fullName evidence="6">Hydantoinase/oxoprolinase</fullName>
    </submittedName>
</protein>
<evidence type="ECO:0000259" key="2">
    <source>
        <dbReference type="Pfam" id="PF01968"/>
    </source>
</evidence>
<sequence>MKVRGGVCRAIKPVARVQVVATHRATRSVAKKRHALRGSGVAPRVALSFPNRTSLAVQGGRTSPRVDVRARAADEKAEKLVGVDVGGTFTDVVYTDTATGLTLTHKVPTTPDNPSRGVMNGILELCERFGIDKGEITRVLHGTTTATNAILEQDGCTVGMITTEGYRDVVHIGRHQRPENYSIMQEVPWQDRILVKRRNRLTVSERIAPPNGEVLEPLDEEAVRVAAREFKRKGINAIAICFLFSYLNPEHEQRAAQIVKEEYPDAFITTSAGVSPMFREFERFTTALINTYIGPKVANYVDQLETGLANAGVGGDLHVMASNGGACTPLMVNEKPVLTVLSGPAAGILGAKWIGDLSGTNNLITFDVGGTSADIGIITEGQYEMANARETEIAGYPLMVPQIDIHTIGAGGGSIAYKDAGGAFKVGPRSAGAVPGPACYSRGGTEPTVTDANVVLGRLVPDNFLGGEMSLDLEASKVAVSKLADELGMSMEECAEGIITIANANMANAVSSRTVQKGIDPREYALVAFGGGGSMQAAEVAGMLNISKVLVPPYPGLLSAAGLLVSDLKYDTSRTEFQTNDSVNVSKINKDFLNMEDELSGQLQKDGVDKKDALFTRFGDLRYAGQGYELGVSFPLGEITEATMHNVWEEFHKAHELEFGHCFRDSKIELVNIKLSAVGTTEKIQEPTYPEGTQSSLSTCKSLFRVNGNMESFEATIYDRWSIPVDTPLDGPAIICQKDTTTLVPPGCTFTNFANGCIEIDTSSLCGVEAEEDTDSVKDFDPVTAAVIRGELENIAIEMGYKLERMAYSSIIRESRDFGTALVSANGDQLAESKQSTPLQSGPIPGYIRGIRKIMEERGEIFEEGDVIMHNDPYGGASHGPDIGFIVPVFYEGNLVGFSGCTAHHLDIGSLTPGSCGIVEAVDAYAEGLQFKAIKVISRGKKNIPVWHMLEDNIRTSDLVKGDMEAQIAAAQQGAQKFQDLMAKWGTKTVEGSYGDLLSYSERVMRQAIASVPDGEYSATTYIDGYQYSDDPQYKDLPLCVTIRIKGDEMEVDLTGTAKQLDKPINMPFTGTVDCAIWLTIRSILLDSKIHGFIPQNTGLINPIKIYAPPGCLANPIFPAPTIARFCPGNQLADTVMKALAQAAPEKVSAGIGNLKVISFSGARPEDPSQYWVHMEIFEGAYGGRNGMDGMDAIDTLYANTRNNPIEDIESHLPLRVNKYELREDAAAPGQWRGGLGSVREFTYLADGGASVEGEGHIYKPWGFDGGADGETASLQLESDGSREDMYSKMPYKPAKAGSKFTAIGPAGGGYGNPLLRDPAKVLDDVEDEYITAAAAKEQYGVVLVGSKDEGYSVDHSATSELRAKRGGPIKEAV</sequence>
<dbReference type="GO" id="GO:0017168">
    <property type="term" value="F:5-oxoprolinase (ATP-hydrolyzing) activity"/>
    <property type="evidence" value="ECO:0007669"/>
    <property type="project" value="TreeGrafter"/>
</dbReference>
<dbReference type="PANTHER" id="PTHR11365:SF23">
    <property type="entry name" value="HYPOTHETICAL 5-OXOPROLINASE (EUROFUNG)-RELATED"/>
    <property type="match status" value="1"/>
</dbReference>
<dbReference type="InterPro" id="IPR008040">
    <property type="entry name" value="Hydant_A_N"/>
</dbReference>
<dbReference type="InterPro" id="IPR043129">
    <property type="entry name" value="ATPase_NBD"/>
</dbReference>
<dbReference type="Pfam" id="PF01968">
    <property type="entry name" value="Hydantoinase_A"/>
    <property type="match status" value="1"/>
</dbReference>
<keyword evidence="7" id="KW-1185">Reference proteome</keyword>
<dbReference type="Pfam" id="PF05378">
    <property type="entry name" value="Hydant_A_N"/>
    <property type="match status" value="1"/>
</dbReference>
<dbReference type="GO" id="GO:0005829">
    <property type="term" value="C:cytosol"/>
    <property type="evidence" value="ECO:0007669"/>
    <property type="project" value="TreeGrafter"/>
</dbReference>
<dbReference type="GO" id="GO:0006749">
    <property type="term" value="P:glutathione metabolic process"/>
    <property type="evidence" value="ECO:0007669"/>
    <property type="project" value="TreeGrafter"/>
</dbReference>
<dbReference type="InterPro" id="IPR003692">
    <property type="entry name" value="Hydantoinase_B"/>
</dbReference>
<feature type="domain" description="Hydantoinase A/oxoprolinase" evidence="2">
    <location>
        <begin position="283"/>
        <end position="571"/>
    </location>
</feature>
<evidence type="ECO:0000256" key="1">
    <source>
        <dbReference type="ARBA" id="ARBA00010403"/>
    </source>
</evidence>
<dbReference type="PANTHER" id="PTHR11365">
    <property type="entry name" value="5-OXOPROLINASE RELATED"/>
    <property type="match status" value="1"/>
</dbReference>
<dbReference type="InterPro" id="IPR045079">
    <property type="entry name" value="Oxoprolinase-like"/>
</dbReference>
<reference evidence="6 7" key="1">
    <citation type="submission" date="2024-03" db="EMBL/GenBank/DDBJ databases">
        <title>Complete genome sequence of the green alga Chloropicon roscoffensis RCC1871.</title>
        <authorList>
            <person name="Lemieux C."/>
            <person name="Pombert J.-F."/>
            <person name="Otis C."/>
            <person name="Turmel M."/>
        </authorList>
    </citation>
    <scope>NUCLEOTIDE SEQUENCE [LARGE SCALE GENOMIC DNA]</scope>
    <source>
        <strain evidence="6 7">RCC1871</strain>
    </source>
</reference>
<evidence type="ECO:0000259" key="4">
    <source>
        <dbReference type="Pfam" id="PF05378"/>
    </source>
</evidence>
<evidence type="ECO:0000313" key="7">
    <source>
        <dbReference type="Proteomes" id="UP001472866"/>
    </source>
</evidence>
<dbReference type="Pfam" id="PF02538">
    <property type="entry name" value="Hydantoinase_B"/>
    <property type="match status" value="1"/>
</dbReference>
<evidence type="ECO:0000313" key="6">
    <source>
        <dbReference type="EMBL" id="WZN59225.1"/>
    </source>
</evidence>
<gene>
    <name evidence="6" type="ORF">HKI87_01g07500</name>
</gene>